<keyword evidence="2" id="KW-1185">Reference proteome</keyword>
<reference evidence="1 2" key="1">
    <citation type="submission" date="2024-02" db="EMBL/GenBank/DDBJ databases">
        <title>Chromosome-scale genome assembly of the rough periwinkle Littorina saxatilis.</title>
        <authorList>
            <person name="De Jode A."/>
            <person name="Faria R."/>
            <person name="Formenti G."/>
            <person name="Sims Y."/>
            <person name="Smith T.P."/>
            <person name="Tracey A."/>
            <person name="Wood J.M.D."/>
            <person name="Zagrodzka Z.B."/>
            <person name="Johannesson K."/>
            <person name="Butlin R.K."/>
            <person name="Leder E.H."/>
        </authorList>
    </citation>
    <scope>NUCLEOTIDE SEQUENCE [LARGE SCALE GENOMIC DNA]</scope>
    <source>
        <strain evidence="1">Snail1</strain>
        <tissue evidence="1">Muscle</tissue>
    </source>
</reference>
<proteinExistence type="predicted"/>
<dbReference type="EMBL" id="JBAMIC010000007">
    <property type="protein sequence ID" value="KAK7105647.1"/>
    <property type="molecule type" value="Genomic_DNA"/>
</dbReference>
<evidence type="ECO:0000313" key="1">
    <source>
        <dbReference type="EMBL" id="KAK7105647.1"/>
    </source>
</evidence>
<dbReference type="InterPro" id="IPR008979">
    <property type="entry name" value="Galactose-bd-like_sf"/>
</dbReference>
<dbReference type="Proteomes" id="UP001374579">
    <property type="component" value="Unassembled WGS sequence"/>
</dbReference>
<dbReference type="SUPFAM" id="SSF49785">
    <property type="entry name" value="Galactose-binding domain-like"/>
    <property type="match status" value="1"/>
</dbReference>
<protein>
    <submittedName>
        <fullName evidence="1">Uncharacterized protein</fullName>
    </submittedName>
</protein>
<gene>
    <name evidence="1" type="ORF">V1264_017002</name>
</gene>
<comment type="caution">
    <text evidence="1">The sequence shown here is derived from an EMBL/GenBank/DDBJ whole genome shotgun (WGS) entry which is preliminary data.</text>
</comment>
<name>A0AAN9GER7_9CAEN</name>
<sequence>MEPQTDKSWWLVDLANVYDIEAVNIQTNTSQTLTLVEVRVYLDDIFRWLANKGVIHTLDQSYDLCYEAGTLEAGTMHLRRCNEVLKGRHVKVIQDASDLVLCEVEVMARPLCM</sequence>
<dbReference type="Gene3D" id="2.60.120.260">
    <property type="entry name" value="Galactose-binding domain-like"/>
    <property type="match status" value="1"/>
</dbReference>
<evidence type="ECO:0000313" key="2">
    <source>
        <dbReference type="Proteomes" id="UP001374579"/>
    </source>
</evidence>
<accession>A0AAN9GER7</accession>
<organism evidence="1 2">
    <name type="scientific">Littorina saxatilis</name>
    <dbReference type="NCBI Taxonomy" id="31220"/>
    <lineage>
        <taxon>Eukaryota</taxon>
        <taxon>Metazoa</taxon>
        <taxon>Spiralia</taxon>
        <taxon>Lophotrochozoa</taxon>
        <taxon>Mollusca</taxon>
        <taxon>Gastropoda</taxon>
        <taxon>Caenogastropoda</taxon>
        <taxon>Littorinimorpha</taxon>
        <taxon>Littorinoidea</taxon>
        <taxon>Littorinidae</taxon>
        <taxon>Littorina</taxon>
    </lineage>
</organism>
<dbReference type="AlphaFoldDB" id="A0AAN9GER7"/>